<dbReference type="SUPFAM" id="SSF143422">
    <property type="entry name" value="Transposase IS200-like"/>
    <property type="match status" value="1"/>
</dbReference>
<gene>
    <name evidence="2" type="ORF">Mal64_13430</name>
</gene>
<evidence type="ECO:0000313" key="2">
    <source>
        <dbReference type="EMBL" id="TWT90944.1"/>
    </source>
</evidence>
<keyword evidence="3" id="KW-1185">Reference proteome</keyword>
<protein>
    <submittedName>
        <fullName evidence="2">Transposase IS200 like protein</fullName>
    </submittedName>
</protein>
<name>A0A5C5ZTQ9_9BACT</name>
<evidence type="ECO:0000313" key="3">
    <source>
        <dbReference type="Proteomes" id="UP000315440"/>
    </source>
</evidence>
<accession>A0A5C5ZTQ9</accession>
<dbReference type="NCBIfam" id="NF047646">
    <property type="entry name" value="REP_Tyr_transpos"/>
    <property type="match status" value="1"/>
</dbReference>
<dbReference type="AlphaFoldDB" id="A0A5C5ZTQ9"/>
<organism evidence="2 3">
    <name type="scientific">Pseudobythopirellula maris</name>
    <dbReference type="NCBI Taxonomy" id="2527991"/>
    <lineage>
        <taxon>Bacteria</taxon>
        <taxon>Pseudomonadati</taxon>
        <taxon>Planctomycetota</taxon>
        <taxon>Planctomycetia</taxon>
        <taxon>Pirellulales</taxon>
        <taxon>Lacipirellulaceae</taxon>
        <taxon>Pseudobythopirellula</taxon>
    </lineage>
</organism>
<reference evidence="2 3" key="1">
    <citation type="submission" date="2019-02" db="EMBL/GenBank/DDBJ databases">
        <title>Deep-cultivation of Planctomycetes and their phenomic and genomic characterization uncovers novel biology.</title>
        <authorList>
            <person name="Wiegand S."/>
            <person name="Jogler M."/>
            <person name="Boedeker C."/>
            <person name="Pinto D."/>
            <person name="Vollmers J."/>
            <person name="Rivas-Marin E."/>
            <person name="Kohn T."/>
            <person name="Peeters S.H."/>
            <person name="Heuer A."/>
            <person name="Rast P."/>
            <person name="Oberbeckmann S."/>
            <person name="Bunk B."/>
            <person name="Jeske O."/>
            <person name="Meyerdierks A."/>
            <person name="Storesund J.E."/>
            <person name="Kallscheuer N."/>
            <person name="Luecker S."/>
            <person name="Lage O.M."/>
            <person name="Pohl T."/>
            <person name="Merkel B.J."/>
            <person name="Hornburger P."/>
            <person name="Mueller R.-W."/>
            <person name="Bruemmer F."/>
            <person name="Labrenz M."/>
            <person name="Spormann A.M."/>
            <person name="Op Den Camp H."/>
            <person name="Overmann J."/>
            <person name="Amann R."/>
            <person name="Jetten M.S.M."/>
            <person name="Mascher T."/>
            <person name="Medema M.H."/>
            <person name="Devos D.P."/>
            <person name="Kaster A.-K."/>
            <person name="Ovreas L."/>
            <person name="Rohde M."/>
            <person name="Galperin M.Y."/>
            <person name="Jogler C."/>
        </authorList>
    </citation>
    <scope>NUCLEOTIDE SEQUENCE [LARGE SCALE GENOMIC DNA]</scope>
    <source>
        <strain evidence="2 3">Mal64</strain>
    </source>
</reference>
<feature type="domain" description="Transposase IS200-like" evidence="1">
    <location>
        <begin position="9"/>
        <end position="137"/>
    </location>
</feature>
<proteinExistence type="predicted"/>
<dbReference type="SMART" id="SM01321">
    <property type="entry name" value="Y1_Tnp"/>
    <property type="match status" value="1"/>
</dbReference>
<dbReference type="EMBL" id="SJPQ01000001">
    <property type="protein sequence ID" value="TWT90944.1"/>
    <property type="molecule type" value="Genomic_DNA"/>
</dbReference>
<dbReference type="GO" id="GO:0043565">
    <property type="term" value="F:sequence-specific DNA binding"/>
    <property type="evidence" value="ECO:0007669"/>
    <property type="project" value="TreeGrafter"/>
</dbReference>
<dbReference type="GO" id="GO:0006313">
    <property type="term" value="P:DNA transposition"/>
    <property type="evidence" value="ECO:0007669"/>
    <property type="project" value="InterPro"/>
</dbReference>
<dbReference type="Pfam" id="PF01797">
    <property type="entry name" value="Y1_Tnp"/>
    <property type="match status" value="1"/>
</dbReference>
<comment type="caution">
    <text evidence="2">The sequence shown here is derived from an EMBL/GenBank/DDBJ whole genome shotgun (WGS) entry which is preliminary data.</text>
</comment>
<dbReference type="PANTHER" id="PTHR36966:SF1">
    <property type="entry name" value="REP-ASSOCIATED TYROSINE TRANSPOSASE"/>
    <property type="match status" value="1"/>
</dbReference>
<dbReference type="PANTHER" id="PTHR36966">
    <property type="entry name" value="REP-ASSOCIATED TYROSINE TRANSPOSASE"/>
    <property type="match status" value="1"/>
</dbReference>
<dbReference type="RefSeq" id="WP_146398262.1">
    <property type="nucleotide sequence ID" value="NZ_SJPQ01000001.1"/>
</dbReference>
<dbReference type="Proteomes" id="UP000315440">
    <property type="component" value="Unassembled WGS sequence"/>
</dbReference>
<dbReference type="InterPro" id="IPR002686">
    <property type="entry name" value="Transposase_17"/>
</dbReference>
<dbReference type="InterPro" id="IPR052715">
    <property type="entry name" value="RAYT_transposase"/>
</dbReference>
<dbReference type="InterPro" id="IPR036515">
    <property type="entry name" value="Transposase_17_sf"/>
</dbReference>
<dbReference type="OrthoDB" id="277009at2"/>
<dbReference type="Gene3D" id="3.30.70.1290">
    <property type="entry name" value="Transposase IS200-like"/>
    <property type="match status" value="1"/>
</dbReference>
<sequence length="183" mass="21587">MPNYRRASIEGGTFFFTLTTQGRRDLLTTAIARRALRESFREVRTRRPFDLVAIVLLPDHLHCLWALPRGDHDFSQRWSRIKAGFTRRYLAAGGVEAPTTISRGVRGERGVWQRRFYERAIRDETHLRRTMDYIHINPVKHGLVARAKDWPWSSFHRYCRLGEYNAEWGGSGEFFGDEWLEFE</sequence>
<dbReference type="GO" id="GO:0004803">
    <property type="term" value="F:transposase activity"/>
    <property type="evidence" value="ECO:0007669"/>
    <property type="project" value="InterPro"/>
</dbReference>
<evidence type="ECO:0000259" key="1">
    <source>
        <dbReference type="SMART" id="SM01321"/>
    </source>
</evidence>